<dbReference type="SUPFAM" id="SSF52540">
    <property type="entry name" value="P-loop containing nucleoside triphosphate hydrolases"/>
    <property type="match status" value="1"/>
</dbReference>
<dbReference type="CDD" id="cd17930">
    <property type="entry name" value="DEXHc_cas3"/>
    <property type="match status" value="1"/>
</dbReference>
<dbReference type="eggNOG" id="COG1203">
    <property type="taxonomic scope" value="Bacteria"/>
</dbReference>
<evidence type="ECO:0000313" key="12">
    <source>
        <dbReference type="EMBL" id="AEF93426.1"/>
    </source>
</evidence>
<keyword evidence="9" id="KW-0051">Antiviral defense</keyword>
<dbReference type="CDD" id="cd09641">
    <property type="entry name" value="Cas3''_I"/>
    <property type="match status" value="1"/>
</dbReference>
<dbReference type="GO" id="GO:0004518">
    <property type="term" value="F:nuclease activity"/>
    <property type="evidence" value="ECO:0007669"/>
    <property type="project" value="UniProtKB-KW"/>
</dbReference>
<dbReference type="InterPro" id="IPR006474">
    <property type="entry name" value="Helicase_Cas3_CRISPR-ass_core"/>
</dbReference>
<evidence type="ECO:0000259" key="11">
    <source>
        <dbReference type="PROSITE" id="PS51643"/>
    </source>
</evidence>
<dbReference type="InterPro" id="IPR027417">
    <property type="entry name" value="P-loop_NTPase"/>
</dbReference>
<keyword evidence="5" id="KW-0547">Nucleotide-binding</keyword>
<dbReference type="Proteomes" id="UP000009226">
    <property type="component" value="Chromosome"/>
</dbReference>
<evidence type="ECO:0000256" key="9">
    <source>
        <dbReference type="ARBA" id="ARBA00023118"/>
    </source>
</evidence>
<dbReference type="STRING" id="868595.Desca_0534"/>
<evidence type="ECO:0000256" key="8">
    <source>
        <dbReference type="ARBA" id="ARBA00022840"/>
    </source>
</evidence>
<dbReference type="KEGG" id="dca:Desca_0534"/>
<dbReference type="InterPro" id="IPR011545">
    <property type="entry name" value="DEAD/DEAH_box_helicase_dom"/>
</dbReference>
<comment type="similarity">
    <text evidence="1">In the N-terminal section; belongs to the CRISPR-associated nuclease Cas3-HD family.</text>
</comment>
<dbReference type="Pfam" id="PF00270">
    <property type="entry name" value="DEAD"/>
    <property type="match status" value="1"/>
</dbReference>
<dbReference type="NCBIfam" id="TIGR01587">
    <property type="entry name" value="cas3_core"/>
    <property type="match status" value="1"/>
</dbReference>
<dbReference type="Pfam" id="PF22590">
    <property type="entry name" value="Cas3-like_C_2"/>
    <property type="match status" value="1"/>
</dbReference>
<evidence type="ECO:0000259" key="10">
    <source>
        <dbReference type="PROSITE" id="PS51192"/>
    </source>
</evidence>
<evidence type="ECO:0000256" key="7">
    <source>
        <dbReference type="ARBA" id="ARBA00022806"/>
    </source>
</evidence>
<dbReference type="PANTHER" id="PTHR24031">
    <property type="entry name" value="RNA HELICASE"/>
    <property type="match status" value="1"/>
</dbReference>
<organism evidence="12 13">
    <name type="scientific">Desulfotomaculum nigrificans (strain DSM 14880 / VKM B-2319 / CO-1-SRB)</name>
    <name type="common">Desulfotomaculum carboxydivorans</name>
    <dbReference type="NCBI Taxonomy" id="868595"/>
    <lineage>
        <taxon>Bacteria</taxon>
        <taxon>Bacillati</taxon>
        <taxon>Bacillota</taxon>
        <taxon>Clostridia</taxon>
        <taxon>Eubacteriales</taxon>
        <taxon>Desulfotomaculaceae</taxon>
        <taxon>Desulfotomaculum</taxon>
    </lineage>
</organism>
<evidence type="ECO:0000256" key="1">
    <source>
        <dbReference type="ARBA" id="ARBA00006847"/>
    </source>
</evidence>
<dbReference type="Pfam" id="PF01966">
    <property type="entry name" value="HD"/>
    <property type="match status" value="1"/>
</dbReference>
<evidence type="ECO:0000256" key="5">
    <source>
        <dbReference type="ARBA" id="ARBA00022741"/>
    </source>
</evidence>
<dbReference type="InterPro" id="IPR006483">
    <property type="entry name" value="CRISPR-assoc_Cas3_HD"/>
</dbReference>
<evidence type="ECO:0000256" key="3">
    <source>
        <dbReference type="ARBA" id="ARBA00022722"/>
    </source>
</evidence>
<feature type="domain" description="Helicase ATP-binding" evidence="10">
    <location>
        <begin position="231"/>
        <end position="418"/>
    </location>
</feature>
<dbReference type="InterPro" id="IPR014001">
    <property type="entry name" value="Helicase_ATP-bd"/>
</dbReference>
<protein>
    <submittedName>
        <fullName evidence="12">Metal dependent phosphohydrolase</fullName>
    </submittedName>
</protein>
<dbReference type="GO" id="GO:0046872">
    <property type="term" value="F:metal ion binding"/>
    <property type="evidence" value="ECO:0007669"/>
    <property type="project" value="UniProtKB-KW"/>
</dbReference>
<gene>
    <name evidence="12" type="ordered locus">Desca_0534</name>
</gene>
<dbReference type="NCBIfam" id="TIGR01596">
    <property type="entry name" value="cas3_HD"/>
    <property type="match status" value="1"/>
</dbReference>
<dbReference type="RefSeq" id="WP_013809679.1">
    <property type="nucleotide sequence ID" value="NC_015565.1"/>
</dbReference>
<dbReference type="InterPro" id="IPR006674">
    <property type="entry name" value="HD_domain"/>
</dbReference>
<dbReference type="SMART" id="SM00487">
    <property type="entry name" value="DEXDc"/>
    <property type="match status" value="1"/>
</dbReference>
<reference evidence="12" key="1">
    <citation type="submission" date="2011-05" db="EMBL/GenBank/DDBJ databases">
        <title>Complete sequence of Desulfotomaculum carboxydivorans CO-1-SRB.</title>
        <authorList>
            <consortium name="US DOE Joint Genome Institute"/>
            <person name="Lucas S."/>
            <person name="Han J."/>
            <person name="Lapidus A."/>
            <person name="Cheng J.-F."/>
            <person name="Goodwin L."/>
            <person name="Pitluck S."/>
            <person name="Peters L."/>
            <person name="Mikhailova N."/>
            <person name="Lu M."/>
            <person name="Han C."/>
            <person name="Tapia R."/>
            <person name="Land M."/>
            <person name="Hauser L."/>
            <person name="Kyrpides N."/>
            <person name="Ivanova N."/>
            <person name="Pagani I."/>
            <person name="Stams A."/>
            <person name="Plugge C."/>
            <person name="Muyzer G."/>
            <person name="Kuever J."/>
            <person name="Parshina S."/>
            <person name="Ivanova A."/>
            <person name="Nazina T."/>
            <person name="Woyke T."/>
        </authorList>
    </citation>
    <scope>NUCLEOTIDE SEQUENCE [LARGE SCALE GENOMIC DNA]</scope>
    <source>
        <strain evidence="12">CO-1-SRB</strain>
    </source>
</reference>
<name>F6B7Q4_DESCC</name>
<accession>F6B7Q4</accession>
<dbReference type="Gene3D" id="1.10.3210.30">
    <property type="match status" value="1"/>
</dbReference>
<dbReference type="PROSITE" id="PS51192">
    <property type="entry name" value="HELICASE_ATP_BIND_1"/>
    <property type="match status" value="1"/>
</dbReference>
<proteinExistence type="inferred from homology"/>
<dbReference type="EMBL" id="CP002736">
    <property type="protein sequence ID" value="AEF93426.1"/>
    <property type="molecule type" value="Genomic_DNA"/>
</dbReference>
<dbReference type="GO" id="GO:0004386">
    <property type="term" value="F:helicase activity"/>
    <property type="evidence" value="ECO:0007669"/>
    <property type="project" value="UniProtKB-KW"/>
</dbReference>
<dbReference type="GO" id="GO:0005524">
    <property type="term" value="F:ATP binding"/>
    <property type="evidence" value="ECO:0007669"/>
    <property type="project" value="UniProtKB-KW"/>
</dbReference>
<dbReference type="SUPFAM" id="SSF109604">
    <property type="entry name" value="HD-domain/PDEase-like"/>
    <property type="match status" value="1"/>
</dbReference>
<dbReference type="GO" id="GO:0003676">
    <property type="term" value="F:nucleic acid binding"/>
    <property type="evidence" value="ECO:0007669"/>
    <property type="project" value="InterPro"/>
</dbReference>
<dbReference type="AlphaFoldDB" id="F6B7Q4"/>
<comment type="similarity">
    <text evidence="2">In the central section; belongs to the CRISPR-associated helicase Cas3 family.</text>
</comment>
<keyword evidence="4" id="KW-0479">Metal-binding</keyword>
<keyword evidence="13" id="KW-1185">Reference proteome</keyword>
<keyword evidence="7" id="KW-0347">Helicase</keyword>
<sequence>MEYYAHSDGTKNKKFWQKLRNHLEAVADLAGKFGEKFGSKEPAFVAGLLHDIGKYSAEFQARLEGAAKRVDHSTFGAQEILSLYKKPIGYLLAYVIAGHHSGLPDGGSVADDSSLEGRLKKTGLPNCSGWTKEIASIPDSSRLRPNLRPINGQLGFCLSFYIRMLYSCLVDADFLDTERFIAAETFNRRGGWPTLSELMAHLDQYLDTMSAAAPDTPVNCLRKDILAHCREKANNQPGFFTLTVPTGGGKTLSSLAFALRHAVRHGLERIIYVIPYTSIIEQTADVFRSALGREAVLEHHSNFQYNREDDEDWQEISEKLKLSAENWDAPIIVTTNVQFFESLFANRSSKCRKLHNLARSVIILDEAQMLPTDYLKPCLAALIELVTNYSASVILCTATQPALNRLMPESICFKEIASDIDKLYEAFRRVKVSFIGEKTDAAVVEQLSRHEQVLCIVNTRRHARMLYEQLKSVGDVYHLSARMCPVHRTEKLKEIREILANGKPCRLVSTQLIEAGVNIDFPVVYRAAAGIDSVAQAAGRCNREGRLRTGHVFVFKPEKHGLPGGWFSRTAEIAGMVMREFDDPMSLAAVRRYFEYLFDIDREELDKQRILQLFRENEKHLLFPFTEVANKFKLIDSKTVSIIIPWDKEAKELIRELQFTNYPAGMARRFQPYTVQVYTYEFAELLRTRAIRTVAGMYHILDDSRYYDEQVGLLTPESTVLPEEVLIF</sequence>
<dbReference type="InterPro" id="IPR054712">
    <property type="entry name" value="Cas3-like_dom"/>
</dbReference>
<evidence type="ECO:0000256" key="4">
    <source>
        <dbReference type="ARBA" id="ARBA00022723"/>
    </source>
</evidence>
<dbReference type="GO" id="GO:0016787">
    <property type="term" value="F:hydrolase activity"/>
    <property type="evidence" value="ECO:0007669"/>
    <property type="project" value="UniProtKB-KW"/>
</dbReference>
<dbReference type="HOGENOM" id="CLU_010123_0_0_9"/>
<dbReference type="GO" id="GO:0051607">
    <property type="term" value="P:defense response to virus"/>
    <property type="evidence" value="ECO:0007669"/>
    <property type="project" value="UniProtKB-KW"/>
</dbReference>
<evidence type="ECO:0000313" key="13">
    <source>
        <dbReference type="Proteomes" id="UP000009226"/>
    </source>
</evidence>
<feature type="domain" description="HD Cas3-type" evidence="11">
    <location>
        <begin position="12"/>
        <end position="175"/>
    </location>
</feature>
<keyword evidence="3" id="KW-0540">Nuclease</keyword>
<dbReference type="Gene3D" id="3.40.50.300">
    <property type="entry name" value="P-loop containing nucleotide triphosphate hydrolases"/>
    <property type="match status" value="2"/>
</dbReference>
<keyword evidence="8" id="KW-0067">ATP-binding</keyword>
<dbReference type="PROSITE" id="PS51643">
    <property type="entry name" value="HD_CAS3"/>
    <property type="match status" value="1"/>
</dbReference>
<evidence type="ECO:0000256" key="2">
    <source>
        <dbReference type="ARBA" id="ARBA00009046"/>
    </source>
</evidence>
<dbReference type="InterPro" id="IPR038257">
    <property type="entry name" value="CRISPR-assoc_Cas3_HD_sf"/>
</dbReference>
<keyword evidence="6 12" id="KW-0378">Hydrolase</keyword>
<evidence type="ECO:0000256" key="6">
    <source>
        <dbReference type="ARBA" id="ARBA00022801"/>
    </source>
</evidence>